<dbReference type="Pfam" id="PF00005">
    <property type="entry name" value="ABC_tran"/>
    <property type="match status" value="1"/>
</dbReference>
<evidence type="ECO:0000256" key="2">
    <source>
        <dbReference type="ARBA" id="ARBA00022692"/>
    </source>
</evidence>
<keyword evidence="2 7" id="KW-0812">Transmembrane</keyword>
<evidence type="ECO:0000256" key="7">
    <source>
        <dbReference type="SAM" id="Phobius"/>
    </source>
</evidence>
<keyword evidence="6 7" id="KW-0472">Membrane</keyword>
<keyword evidence="4 10" id="KW-0067">ATP-binding</keyword>
<keyword evidence="11" id="KW-1185">Reference proteome</keyword>
<feature type="domain" description="ABC transporter" evidence="8">
    <location>
        <begin position="340"/>
        <end position="577"/>
    </location>
</feature>
<dbReference type="InterPro" id="IPR039421">
    <property type="entry name" value="Type_1_exporter"/>
</dbReference>
<proteinExistence type="predicted"/>
<dbReference type="SUPFAM" id="SSF52540">
    <property type="entry name" value="P-loop containing nucleoside triphosphate hydrolases"/>
    <property type="match status" value="1"/>
</dbReference>
<keyword evidence="3" id="KW-0547">Nucleotide-binding</keyword>
<feature type="transmembrane region" description="Helical" evidence="7">
    <location>
        <begin position="127"/>
        <end position="148"/>
    </location>
</feature>
<feature type="domain" description="ABC transmembrane type-1" evidence="9">
    <location>
        <begin position="17"/>
        <end position="308"/>
    </location>
</feature>
<reference evidence="10 11" key="1">
    <citation type="journal article" date="2021" name="Sci. Rep.">
        <title>The distribution of antibiotic resistance genes in chicken gut microbiota commensals.</title>
        <authorList>
            <person name="Juricova H."/>
            <person name="Matiasovicova J."/>
            <person name="Kubasova T."/>
            <person name="Cejkova D."/>
            <person name="Rychlik I."/>
        </authorList>
    </citation>
    <scope>NUCLEOTIDE SEQUENCE [LARGE SCALE GENOMIC DNA]</scope>
    <source>
        <strain evidence="10 11">An411</strain>
    </source>
</reference>
<feature type="transmembrane region" description="Helical" evidence="7">
    <location>
        <begin position="66"/>
        <end position="88"/>
    </location>
</feature>
<dbReference type="GO" id="GO:0005524">
    <property type="term" value="F:ATP binding"/>
    <property type="evidence" value="ECO:0007669"/>
    <property type="project" value="UniProtKB-KW"/>
</dbReference>
<dbReference type="InterPro" id="IPR011527">
    <property type="entry name" value="ABC1_TM_dom"/>
</dbReference>
<dbReference type="Proteomes" id="UP000719500">
    <property type="component" value="Unassembled WGS sequence"/>
</dbReference>
<dbReference type="Gene3D" id="1.20.1560.10">
    <property type="entry name" value="ABC transporter type 1, transmembrane domain"/>
    <property type="match status" value="1"/>
</dbReference>
<dbReference type="InterPro" id="IPR003439">
    <property type="entry name" value="ABC_transporter-like_ATP-bd"/>
</dbReference>
<accession>A0ABS2FTT8</accession>
<dbReference type="Gene3D" id="3.40.50.300">
    <property type="entry name" value="P-loop containing nucleotide triphosphate hydrolases"/>
    <property type="match status" value="1"/>
</dbReference>
<organism evidence="10 11">
    <name type="scientific">Oscillibacter valericigenes</name>
    <dbReference type="NCBI Taxonomy" id="351091"/>
    <lineage>
        <taxon>Bacteria</taxon>
        <taxon>Bacillati</taxon>
        <taxon>Bacillota</taxon>
        <taxon>Clostridia</taxon>
        <taxon>Eubacteriales</taxon>
        <taxon>Oscillospiraceae</taxon>
        <taxon>Oscillibacter</taxon>
    </lineage>
</organism>
<feature type="transmembrane region" description="Helical" evidence="7">
    <location>
        <begin position="12"/>
        <end position="29"/>
    </location>
</feature>
<evidence type="ECO:0000256" key="6">
    <source>
        <dbReference type="ARBA" id="ARBA00023136"/>
    </source>
</evidence>
<evidence type="ECO:0000259" key="9">
    <source>
        <dbReference type="PROSITE" id="PS50929"/>
    </source>
</evidence>
<comment type="caution">
    <text evidence="10">The sequence shown here is derived from an EMBL/GenBank/DDBJ whole genome shotgun (WGS) entry which is preliminary data.</text>
</comment>
<evidence type="ECO:0000256" key="4">
    <source>
        <dbReference type="ARBA" id="ARBA00022840"/>
    </source>
</evidence>
<dbReference type="Pfam" id="PF00664">
    <property type="entry name" value="ABC_membrane"/>
    <property type="match status" value="1"/>
</dbReference>
<comment type="subcellular location">
    <subcellularLocation>
        <location evidence="1">Cell membrane</location>
        <topology evidence="1">Multi-pass membrane protein</topology>
    </subcellularLocation>
</comment>
<dbReference type="InterPro" id="IPR027417">
    <property type="entry name" value="P-loop_NTPase"/>
</dbReference>
<sequence length="586" mass="64338">MLKLLHNLRRREWTMAAACAVLILGQIYFDLSLPDYMSDLTVLIKTPDSTLADILHTGLEMLGCTLASAVLCVICGYLTAKVAAGFSFSVREAVFRKIADFGQQEMMAFSVPSLINRTTNDITQVQMLTAMGLQILIKSPIMAVWAIIKIVGKSWTLSAITAGFVAALLVMMVVIIGVVVPRFRRVQKLTDRINLVARENLNGINVVHAYNAEDYQNAKFQRGNEELMHTQLFNQRAFAFLMPGVTLAMNALSLVIYWVGASIVNGVSAADTAARLATFSNIVVFGTYATYVIMSIMMMVMIIMLIPAAQVSAQRINEVLETRNSLTQGTRTDAPEAGTVEFRDVSFHYPSSDKNVLEHISFTARRGETVAFIGATGSGKTTLVSLAARFYDATEGQVLVDGVDVRDYTFDALYDRIGYMTQKAVLFSGDIRSNVLFGASRGGNSDEDVQKALDLAQASEFVDRMPGGIRAPIAEGGTNVSGGQKQRLSIARALARRPEILVFDDSFSALDYRTDAKLRAGLDRELKDTTRLIVAQRIGTIRNADKIIVLDEGKMVGMGTHRELMQTCPVYQEIARSQLSREELVA</sequence>
<dbReference type="PANTHER" id="PTHR43394">
    <property type="entry name" value="ATP-DEPENDENT PERMEASE MDL1, MITOCHONDRIAL"/>
    <property type="match status" value="1"/>
</dbReference>
<dbReference type="SMART" id="SM00382">
    <property type="entry name" value="AAA"/>
    <property type="match status" value="1"/>
</dbReference>
<dbReference type="InterPro" id="IPR017871">
    <property type="entry name" value="ABC_transporter-like_CS"/>
</dbReference>
<dbReference type="SUPFAM" id="SSF90123">
    <property type="entry name" value="ABC transporter transmembrane region"/>
    <property type="match status" value="1"/>
</dbReference>
<protein>
    <submittedName>
        <fullName evidence="10">ABC transporter ATP-binding protein</fullName>
    </submittedName>
</protein>
<name>A0ABS2FTT8_9FIRM</name>
<dbReference type="PROSITE" id="PS00211">
    <property type="entry name" value="ABC_TRANSPORTER_1"/>
    <property type="match status" value="1"/>
</dbReference>
<feature type="transmembrane region" description="Helical" evidence="7">
    <location>
        <begin position="279"/>
        <end position="306"/>
    </location>
</feature>
<gene>
    <name evidence="10" type="ORF">H9X91_04480</name>
</gene>
<evidence type="ECO:0000313" key="10">
    <source>
        <dbReference type="EMBL" id="MBM6850695.1"/>
    </source>
</evidence>
<dbReference type="InterPro" id="IPR003593">
    <property type="entry name" value="AAA+_ATPase"/>
</dbReference>
<evidence type="ECO:0000259" key="8">
    <source>
        <dbReference type="PROSITE" id="PS50893"/>
    </source>
</evidence>
<dbReference type="InterPro" id="IPR036640">
    <property type="entry name" value="ABC1_TM_sf"/>
</dbReference>
<feature type="transmembrane region" description="Helical" evidence="7">
    <location>
        <begin position="237"/>
        <end position="259"/>
    </location>
</feature>
<evidence type="ECO:0000313" key="11">
    <source>
        <dbReference type="Proteomes" id="UP000719500"/>
    </source>
</evidence>
<keyword evidence="5 7" id="KW-1133">Transmembrane helix</keyword>
<dbReference type="PROSITE" id="PS50893">
    <property type="entry name" value="ABC_TRANSPORTER_2"/>
    <property type="match status" value="1"/>
</dbReference>
<dbReference type="PROSITE" id="PS50929">
    <property type="entry name" value="ABC_TM1F"/>
    <property type="match status" value="1"/>
</dbReference>
<dbReference type="CDD" id="cd18548">
    <property type="entry name" value="ABC_6TM_Tm287_like"/>
    <property type="match status" value="1"/>
</dbReference>
<feature type="transmembrane region" description="Helical" evidence="7">
    <location>
        <begin position="154"/>
        <end position="180"/>
    </location>
</feature>
<evidence type="ECO:0000256" key="1">
    <source>
        <dbReference type="ARBA" id="ARBA00004651"/>
    </source>
</evidence>
<evidence type="ECO:0000256" key="3">
    <source>
        <dbReference type="ARBA" id="ARBA00022741"/>
    </source>
</evidence>
<evidence type="ECO:0000256" key="5">
    <source>
        <dbReference type="ARBA" id="ARBA00022989"/>
    </source>
</evidence>
<dbReference type="PANTHER" id="PTHR43394:SF1">
    <property type="entry name" value="ATP-BINDING CASSETTE SUB-FAMILY B MEMBER 10, MITOCHONDRIAL"/>
    <property type="match status" value="1"/>
</dbReference>
<dbReference type="EMBL" id="JACSNX010000003">
    <property type="protein sequence ID" value="MBM6850695.1"/>
    <property type="molecule type" value="Genomic_DNA"/>
</dbReference>
<dbReference type="RefSeq" id="WP_204802943.1">
    <property type="nucleotide sequence ID" value="NZ_JACSNX010000003.1"/>
</dbReference>